<protein>
    <submittedName>
        <fullName evidence="2">Uncharacterized protein</fullName>
    </submittedName>
</protein>
<evidence type="ECO:0000313" key="2">
    <source>
        <dbReference type="EMBL" id="TWG12285.1"/>
    </source>
</evidence>
<feature type="transmembrane region" description="Helical" evidence="1">
    <location>
        <begin position="69"/>
        <end position="88"/>
    </location>
</feature>
<dbReference type="EMBL" id="VIWY01000005">
    <property type="protein sequence ID" value="TWG12285.1"/>
    <property type="molecule type" value="Genomic_DNA"/>
</dbReference>
<accession>A0A561VKY1</accession>
<organism evidence="2 3">
    <name type="scientific">Actinoplanes teichomyceticus</name>
    <dbReference type="NCBI Taxonomy" id="1867"/>
    <lineage>
        <taxon>Bacteria</taxon>
        <taxon>Bacillati</taxon>
        <taxon>Actinomycetota</taxon>
        <taxon>Actinomycetes</taxon>
        <taxon>Micromonosporales</taxon>
        <taxon>Micromonosporaceae</taxon>
        <taxon>Actinoplanes</taxon>
    </lineage>
</organism>
<proteinExistence type="predicted"/>
<keyword evidence="1" id="KW-0472">Membrane</keyword>
<sequence>MAQNSARGVPARADGWRPQDSVLNGLIHKCVEEAYRRNSEAGSMTAVFGGGIVLLVLGVILAAGTGNPLLAVLVVVVLAAGGLFYAGVNAPAPQVDPLRILDVMGGPGNLPAGYLVYPPAWRAGLPEYLARVSDRQLAVAVRLCREHPGSIADLLRLVITAEQHAHEHVYGRALTESDVFRVAHRATAEWARIAPATMLAA</sequence>
<keyword evidence="1" id="KW-0812">Transmembrane</keyword>
<gene>
    <name evidence="2" type="ORF">FHX34_105152</name>
</gene>
<evidence type="ECO:0000313" key="3">
    <source>
        <dbReference type="Proteomes" id="UP000320239"/>
    </source>
</evidence>
<dbReference type="OrthoDB" id="3294897at2"/>
<keyword evidence="3" id="KW-1185">Reference proteome</keyword>
<feature type="transmembrane region" description="Helical" evidence="1">
    <location>
        <begin position="45"/>
        <end position="63"/>
    </location>
</feature>
<name>A0A561VKY1_ACTTI</name>
<keyword evidence="1" id="KW-1133">Transmembrane helix</keyword>
<evidence type="ECO:0000256" key="1">
    <source>
        <dbReference type="SAM" id="Phobius"/>
    </source>
</evidence>
<dbReference type="RefSeq" id="WP_149100714.1">
    <property type="nucleotide sequence ID" value="NZ_BOMX01000100.1"/>
</dbReference>
<dbReference type="AlphaFoldDB" id="A0A561VKY1"/>
<reference evidence="2 3" key="1">
    <citation type="submission" date="2019-06" db="EMBL/GenBank/DDBJ databases">
        <title>Sequencing the genomes of 1000 actinobacteria strains.</title>
        <authorList>
            <person name="Klenk H.-P."/>
        </authorList>
    </citation>
    <scope>NUCLEOTIDE SEQUENCE [LARGE SCALE GENOMIC DNA]</scope>
    <source>
        <strain evidence="2 3">DSM 43866</strain>
    </source>
</reference>
<dbReference type="Proteomes" id="UP000320239">
    <property type="component" value="Unassembled WGS sequence"/>
</dbReference>
<comment type="caution">
    <text evidence="2">The sequence shown here is derived from an EMBL/GenBank/DDBJ whole genome shotgun (WGS) entry which is preliminary data.</text>
</comment>